<keyword evidence="1 2" id="KW-0238">DNA-binding</keyword>
<dbReference type="SUPFAM" id="SSF50249">
    <property type="entry name" value="Nucleic acid-binding proteins"/>
    <property type="match status" value="1"/>
</dbReference>
<dbReference type="InterPro" id="IPR000424">
    <property type="entry name" value="Primosome_PriB/ssb"/>
</dbReference>
<feature type="compositionally biased region" description="Acidic residues" evidence="4">
    <location>
        <begin position="150"/>
        <end position="163"/>
    </location>
</feature>
<feature type="compositionally biased region" description="Low complexity" evidence="4">
    <location>
        <begin position="133"/>
        <end position="143"/>
    </location>
</feature>
<evidence type="ECO:0000313" key="6">
    <source>
        <dbReference type="Proteomes" id="UP000824214"/>
    </source>
</evidence>
<accession>A0A9D2RZZ2</accession>
<protein>
    <recommendedName>
        <fullName evidence="2 3">Single-stranded DNA-binding protein</fullName>
        <shortName evidence="2">SSB</shortName>
    </recommendedName>
</protein>
<dbReference type="HAMAP" id="MF_00984">
    <property type="entry name" value="SSB"/>
    <property type="match status" value="1"/>
</dbReference>
<keyword evidence="2" id="KW-0235">DNA replication</keyword>
<evidence type="ECO:0000256" key="2">
    <source>
        <dbReference type="HAMAP-Rule" id="MF_00984"/>
    </source>
</evidence>
<evidence type="ECO:0000313" key="5">
    <source>
        <dbReference type="EMBL" id="HJB38196.1"/>
    </source>
</evidence>
<comment type="caution">
    <text evidence="5">The sequence shown here is derived from an EMBL/GenBank/DDBJ whole genome shotgun (WGS) entry which is preliminary data.</text>
</comment>
<feature type="region of interest" description="Disordered" evidence="4">
    <location>
        <begin position="103"/>
        <end position="163"/>
    </location>
</feature>
<comment type="subunit">
    <text evidence="2">Homotetramer.</text>
</comment>
<gene>
    <name evidence="5" type="primary">ssb</name>
    <name evidence="5" type="ORF">H9942_09035</name>
</gene>
<keyword evidence="2" id="KW-0234">DNA repair</keyword>
<dbReference type="PANTHER" id="PTHR10302:SF27">
    <property type="entry name" value="SINGLE-STRANDED DNA-BINDING PROTEIN"/>
    <property type="match status" value="1"/>
</dbReference>
<organism evidence="5 6">
    <name type="scientific">Candidatus Acutalibacter ornithocaccae</name>
    <dbReference type="NCBI Taxonomy" id="2838416"/>
    <lineage>
        <taxon>Bacteria</taxon>
        <taxon>Bacillati</taxon>
        <taxon>Bacillota</taxon>
        <taxon>Clostridia</taxon>
        <taxon>Eubacteriales</taxon>
        <taxon>Acutalibacteraceae</taxon>
        <taxon>Acutalibacter</taxon>
    </lineage>
</organism>
<dbReference type="CDD" id="cd04496">
    <property type="entry name" value="SSB_OBF"/>
    <property type="match status" value="1"/>
</dbReference>
<dbReference type="Pfam" id="PF00436">
    <property type="entry name" value="SSB"/>
    <property type="match status" value="1"/>
</dbReference>
<dbReference type="PROSITE" id="PS50935">
    <property type="entry name" value="SSB"/>
    <property type="match status" value="1"/>
</dbReference>
<dbReference type="EMBL" id="DWXZ01000195">
    <property type="protein sequence ID" value="HJB38196.1"/>
    <property type="molecule type" value="Genomic_DNA"/>
</dbReference>
<reference evidence="5" key="1">
    <citation type="journal article" date="2021" name="PeerJ">
        <title>Extensive microbial diversity within the chicken gut microbiome revealed by metagenomics and culture.</title>
        <authorList>
            <person name="Gilroy R."/>
            <person name="Ravi A."/>
            <person name="Getino M."/>
            <person name="Pursley I."/>
            <person name="Horton D.L."/>
            <person name="Alikhan N.F."/>
            <person name="Baker D."/>
            <person name="Gharbi K."/>
            <person name="Hall N."/>
            <person name="Watson M."/>
            <person name="Adriaenssens E.M."/>
            <person name="Foster-Nyarko E."/>
            <person name="Jarju S."/>
            <person name="Secka A."/>
            <person name="Antonio M."/>
            <person name="Oren A."/>
            <person name="Chaudhuri R.R."/>
            <person name="La Ragione R."/>
            <person name="Hildebrand F."/>
            <person name="Pallen M.J."/>
        </authorList>
    </citation>
    <scope>NUCLEOTIDE SEQUENCE</scope>
    <source>
        <strain evidence="5">ChiBcolR8-3208</strain>
    </source>
</reference>
<sequence>MLNVAAIVGRLAADPELRHTASGAAVTSFTLAVSRNYSRQGEERQTDWIDVVAWRNTAEFVCKYFTKGQMMAVTGSIQTRSYEDRSGNKRKAVEIQANDVSFVGSKRDNAGGDDFGQSYGQSYARPSAPAPQQPAAFSEPAPAYSSGSSEDFEEILGDDDLPF</sequence>
<comment type="function">
    <text evidence="2">Plays an important role in DNA replication, recombination and repair. Binds to ssDNA and to an array of partner proteins to recruit them to their sites of action during DNA metabolism.</text>
</comment>
<dbReference type="InterPro" id="IPR011344">
    <property type="entry name" value="ssDNA-bd"/>
</dbReference>
<keyword evidence="2" id="KW-0227">DNA damage</keyword>
<dbReference type="GO" id="GO:0006310">
    <property type="term" value="P:DNA recombination"/>
    <property type="evidence" value="ECO:0007669"/>
    <property type="project" value="UniProtKB-UniRule"/>
</dbReference>
<dbReference type="AlphaFoldDB" id="A0A9D2RZZ2"/>
<name>A0A9D2RZZ2_9FIRM</name>
<dbReference type="Gene3D" id="2.40.50.140">
    <property type="entry name" value="Nucleic acid-binding proteins"/>
    <property type="match status" value="1"/>
</dbReference>
<dbReference type="GO" id="GO:0006260">
    <property type="term" value="P:DNA replication"/>
    <property type="evidence" value="ECO:0007669"/>
    <property type="project" value="UniProtKB-UniRule"/>
</dbReference>
<comment type="caution">
    <text evidence="2">Lacks conserved residue(s) required for the propagation of feature annotation.</text>
</comment>
<reference evidence="5" key="2">
    <citation type="submission" date="2021-04" db="EMBL/GenBank/DDBJ databases">
        <authorList>
            <person name="Gilroy R."/>
        </authorList>
    </citation>
    <scope>NUCLEOTIDE SEQUENCE</scope>
    <source>
        <strain evidence="5">ChiBcolR8-3208</strain>
    </source>
</reference>
<keyword evidence="2" id="KW-0233">DNA recombination</keyword>
<feature type="short sequence motif" description="Important for interaction with partner proteins" evidence="2">
    <location>
        <begin position="158"/>
        <end position="163"/>
    </location>
</feature>
<dbReference type="NCBIfam" id="TIGR00621">
    <property type="entry name" value="ssb"/>
    <property type="match status" value="1"/>
</dbReference>
<dbReference type="GO" id="GO:0009295">
    <property type="term" value="C:nucleoid"/>
    <property type="evidence" value="ECO:0007669"/>
    <property type="project" value="TreeGrafter"/>
</dbReference>
<dbReference type="InterPro" id="IPR012340">
    <property type="entry name" value="NA-bd_OB-fold"/>
</dbReference>
<dbReference type="Proteomes" id="UP000824214">
    <property type="component" value="Unassembled WGS sequence"/>
</dbReference>
<evidence type="ECO:0000256" key="4">
    <source>
        <dbReference type="SAM" id="MobiDB-lite"/>
    </source>
</evidence>
<dbReference type="GO" id="GO:0003697">
    <property type="term" value="F:single-stranded DNA binding"/>
    <property type="evidence" value="ECO:0007669"/>
    <property type="project" value="UniProtKB-UniRule"/>
</dbReference>
<evidence type="ECO:0000256" key="3">
    <source>
        <dbReference type="RuleBase" id="RU000524"/>
    </source>
</evidence>
<evidence type="ECO:0000256" key="1">
    <source>
        <dbReference type="ARBA" id="ARBA00023125"/>
    </source>
</evidence>
<proteinExistence type="inferred from homology"/>
<dbReference type="PANTHER" id="PTHR10302">
    <property type="entry name" value="SINGLE-STRANDED DNA-BINDING PROTEIN"/>
    <property type="match status" value="1"/>
</dbReference>
<dbReference type="GO" id="GO:0006281">
    <property type="term" value="P:DNA repair"/>
    <property type="evidence" value="ECO:0007669"/>
    <property type="project" value="UniProtKB-UniRule"/>
</dbReference>